<sequence>MDEYKAEAAGVTHSIVKGLGKRETAPFVLMGLCVFLLIALASLNIFFIFKYNNNDNDKNYLEKMTLRWEGMVKQMGEFTKELAISNSSIIRLREQSSELKETILEVKTEVKDHEKRLNKIESKIR</sequence>
<dbReference type="Proteomes" id="UP000253934">
    <property type="component" value="Unassembled WGS sequence"/>
</dbReference>
<evidence type="ECO:0000256" key="2">
    <source>
        <dbReference type="SAM" id="Phobius"/>
    </source>
</evidence>
<name>A0A369KZU1_9BACT</name>
<gene>
    <name evidence="3" type="ORF">DCC88_03680</name>
</gene>
<feature type="coiled-coil region" evidence="1">
    <location>
        <begin position="89"/>
        <end position="123"/>
    </location>
</feature>
<evidence type="ECO:0000256" key="1">
    <source>
        <dbReference type="SAM" id="Coils"/>
    </source>
</evidence>
<feature type="transmembrane region" description="Helical" evidence="2">
    <location>
        <begin position="27"/>
        <end position="49"/>
    </location>
</feature>
<keyword evidence="2" id="KW-1133">Transmembrane helix</keyword>
<dbReference type="EMBL" id="QOVW01000037">
    <property type="protein sequence ID" value="RDB36716.1"/>
    <property type="molecule type" value="Genomic_DNA"/>
</dbReference>
<protein>
    <submittedName>
        <fullName evidence="3">Uncharacterized protein</fullName>
    </submittedName>
</protein>
<keyword evidence="4" id="KW-1185">Reference proteome</keyword>
<evidence type="ECO:0000313" key="4">
    <source>
        <dbReference type="Proteomes" id="UP000253934"/>
    </source>
</evidence>
<keyword evidence="2" id="KW-0472">Membrane</keyword>
<dbReference type="AlphaFoldDB" id="A0A369KZU1"/>
<proteinExistence type="predicted"/>
<keyword evidence="1" id="KW-0175">Coiled coil</keyword>
<reference evidence="3" key="1">
    <citation type="submission" date="2018-04" db="EMBL/GenBank/DDBJ databases">
        <title>Draft genome sequence of the Candidatus Spirobacillus cienkowskii, a pathogen of freshwater Daphnia species, reconstructed from hemolymph metagenomic reads.</title>
        <authorList>
            <person name="Bresciani L."/>
            <person name="Lemos L.N."/>
            <person name="Wale N."/>
            <person name="Lin J.Y."/>
            <person name="Fernandes G.R."/>
            <person name="Duffy M.A."/>
            <person name="Rodrigues J.M."/>
        </authorList>
    </citation>
    <scope>NUCLEOTIDE SEQUENCE [LARGE SCALE GENOMIC DNA]</scope>
    <source>
        <strain evidence="3">Binning01</strain>
    </source>
</reference>
<keyword evidence="2" id="KW-0812">Transmembrane</keyword>
<comment type="caution">
    <text evidence="3">The sequence shown here is derived from an EMBL/GenBank/DDBJ whole genome shotgun (WGS) entry which is preliminary data.</text>
</comment>
<organism evidence="3 4">
    <name type="scientific">Spirobacillus cienkowskii</name>
    <dbReference type="NCBI Taxonomy" id="495820"/>
    <lineage>
        <taxon>Bacteria</taxon>
        <taxon>Pseudomonadati</taxon>
        <taxon>Bdellovibrionota</taxon>
        <taxon>Oligoflexia</taxon>
        <taxon>Silvanigrellales</taxon>
        <taxon>Spirobacillus</taxon>
    </lineage>
</organism>
<accession>A0A369KZU1</accession>
<evidence type="ECO:0000313" key="3">
    <source>
        <dbReference type="EMBL" id="RDB36716.1"/>
    </source>
</evidence>